<reference evidence="5 7" key="2">
    <citation type="submission" date="2016-08" db="EMBL/GenBank/DDBJ databases">
        <authorList>
            <person name="Varghese N."/>
            <person name="Submissions Spin"/>
        </authorList>
    </citation>
    <scope>NUCLEOTIDE SEQUENCE [LARGE SCALE GENOMIC DNA]</scope>
    <source>
        <strain evidence="5 7">HL-109</strain>
    </source>
</reference>
<dbReference type="STRING" id="1653334.GA0071312_2863"/>
<dbReference type="Proteomes" id="UP000050497">
    <property type="component" value="Unassembled WGS sequence"/>
</dbReference>
<accession>A0A0P7X7A1</accession>
<keyword evidence="1" id="KW-0472">Membrane</keyword>
<evidence type="ECO:0000256" key="1">
    <source>
        <dbReference type="SAM" id="Phobius"/>
    </source>
</evidence>
<name>A0A0P7X7A1_9HYPH</name>
<dbReference type="EMBL" id="FMBM01000002">
    <property type="protein sequence ID" value="SCC81892.1"/>
    <property type="molecule type" value="Genomic_DNA"/>
</dbReference>
<dbReference type="Gene3D" id="1.10.287.950">
    <property type="entry name" value="Methyl-accepting chemotaxis protein"/>
    <property type="match status" value="1"/>
</dbReference>
<gene>
    <name evidence="4" type="primary">mlaD</name>
    <name evidence="5" type="ORF">GA0071312_2863</name>
    <name evidence="4" type="ORF">HLUCCO17_08625</name>
</gene>
<dbReference type="InterPro" id="IPR024516">
    <property type="entry name" value="Mce_C"/>
</dbReference>
<keyword evidence="7" id="KW-1185">Reference proteome</keyword>
<evidence type="ECO:0000259" key="2">
    <source>
        <dbReference type="Pfam" id="PF02470"/>
    </source>
</evidence>
<dbReference type="Proteomes" id="UP000182800">
    <property type="component" value="Unassembled WGS sequence"/>
</dbReference>
<proteinExistence type="predicted"/>
<dbReference type="PANTHER" id="PTHR36698">
    <property type="entry name" value="BLL5892 PROTEIN"/>
    <property type="match status" value="1"/>
</dbReference>
<feature type="domain" description="Mce/MlaD" evidence="2">
    <location>
        <begin position="41"/>
        <end position="116"/>
    </location>
</feature>
<sequence>METRANYALIGLFTLLVVAAGFLFVYWFAVSERGQERMTVEIVFRDSVAGLSRGSPVTFNGLRVGDVQSLRLDDDDPSRVVAQIQIMADTPIRADTRAQLEYQGLTGIANISLTGGTPDAPHLTYTPGEPPPEIIAARSDFQDLIQSGRDIARQAADTLERVNALVDENQQTITATISNVEAFSQALSDNAPGIDHFLDQVGQAAERVGPLADSLDELSRSTNAIVSAVDPEVVAQTVRNVEEFTKTLADSRDQIDTIFADASSMADRLNQTSIKFEQTLDSVAAGIEAIDADRINATITNVESFSQMLADNNDQVSQVIANAATLTDNLNTTAQQIDGAVAQVTSLLDAVDREDVTQTLANIREFSGTLADNRENFDAIIQDATRIAGALDPDRLSRIVADAESFTSVLSARSADTDRIIDNVATLTDDLGATRARVDSALDEINGLVAAIDREVLRETLANVSAFSGTLAENRGNLDTVMQDLAGLTRAIDPQQLTGTLDNVERFAQVLGDRSADADQIISNAASISEKLNESADRIDGVLEAAQSFLGTAEDEAGEGLFEDIREAAVAIRTLADNLDARTQEITAGINRFTGPGLQEYRALADDGRRTLQDISRAVRAIERNPQQIIFGGESNVPEYGGARR</sequence>
<dbReference type="OrthoDB" id="9808689at2"/>
<keyword evidence="1" id="KW-0812">Transmembrane</keyword>
<evidence type="ECO:0000259" key="3">
    <source>
        <dbReference type="Pfam" id="PF11887"/>
    </source>
</evidence>
<dbReference type="PANTHER" id="PTHR36698:SF2">
    <property type="entry name" value="MCE_MLAD DOMAIN-CONTAINING PROTEIN"/>
    <property type="match status" value="1"/>
</dbReference>
<evidence type="ECO:0000313" key="6">
    <source>
        <dbReference type="Proteomes" id="UP000050497"/>
    </source>
</evidence>
<dbReference type="RefSeq" id="WP_074445491.1">
    <property type="nucleotide sequence ID" value="NZ_FMBM01000002.1"/>
</dbReference>
<comment type="caution">
    <text evidence="4">The sequence shown here is derived from an EMBL/GenBank/DDBJ whole genome shotgun (WGS) entry which is preliminary data.</text>
</comment>
<reference evidence="4 6" key="1">
    <citation type="submission" date="2015-09" db="EMBL/GenBank/DDBJ databases">
        <title>Identification and resolution of microdiversity through metagenomic sequencing of parallel consortia.</title>
        <authorList>
            <person name="Nelson W.C."/>
            <person name="Romine M.F."/>
            <person name="Lindemann S.R."/>
        </authorList>
    </citation>
    <scope>NUCLEOTIDE SEQUENCE [LARGE SCALE GENOMIC DNA]</scope>
    <source>
        <strain evidence="4">HL-109</strain>
    </source>
</reference>
<feature type="domain" description="Mammalian cell entry C-terminal" evidence="3">
    <location>
        <begin position="271"/>
        <end position="428"/>
    </location>
</feature>
<evidence type="ECO:0000313" key="7">
    <source>
        <dbReference type="Proteomes" id="UP000182800"/>
    </source>
</evidence>
<protein>
    <submittedName>
        <fullName evidence="5">ABC-type transporter Mla maintaining outer membrane lipid asymmetry, component MlaD</fullName>
    </submittedName>
    <submittedName>
        <fullName evidence="4">Outer membrane lipid asymmetry maintenance protein MlaD</fullName>
    </submittedName>
</protein>
<evidence type="ECO:0000313" key="4">
    <source>
        <dbReference type="EMBL" id="KPQ10965.1"/>
    </source>
</evidence>
<dbReference type="Pfam" id="PF02470">
    <property type="entry name" value="MlaD"/>
    <property type="match status" value="1"/>
</dbReference>
<dbReference type="InterPro" id="IPR003399">
    <property type="entry name" value="Mce/MlaD"/>
</dbReference>
<dbReference type="Pfam" id="PF11887">
    <property type="entry name" value="Mce4_CUP1"/>
    <property type="match status" value="1"/>
</dbReference>
<organism evidence="4 6">
    <name type="scientific">Saliniramus fredricksonii</name>
    <dbReference type="NCBI Taxonomy" id="1653334"/>
    <lineage>
        <taxon>Bacteria</taxon>
        <taxon>Pseudomonadati</taxon>
        <taxon>Pseudomonadota</taxon>
        <taxon>Alphaproteobacteria</taxon>
        <taxon>Hyphomicrobiales</taxon>
        <taxon>Salinarimonadaceae</taxon>
        <taxon>Saliniramus</taxon>
    </lineage>
</organism>
<feature type="transmembrane region" description="Helical" evidence="1">
    <location>
        <begin position="7"/>
        <end position="29"/>
    </location>
</feature>
<keyword evidence="1" id="KW-1133">Transmembrane helix</keyword>
<evidence type="ECO:0000313" key="5">
    <source>
        <dbReference type="EMBL" id="SCC81892.1"/>
    </source>
</evidence>
<dbReference type="AlphaFoldDB" id="A0A0P7X7A1"/>
<dbReference type="EMBL" id="LJSX01000011">
    <property type="protein sequence ID" value="KPQ10965.1"/>
    <property type="molecule type" value="Genomic_DNA"/>
</dbReference>